<evidence type="ECO:0000256" key="7">
    <source>
        <dbReference type="ARBA" id="ARBA00023235"/>
    </source>
</evidence>
<dbReference type="PROSITE" id="PS51198">
    <property type="entry name" value="UVRD_HELICASE_ATP_BIND"/>
    <property type="match status" value="1"/>
</dbReference>
<dbReference type="GO" id="GO:0000725">
    <property type="term" value="P:recombinational repair"/>
    <property type="evidence" value="ECO:0007669"/>
    <property type="project" value="TreeGrafter"/>
</dbReference>
<dbReference type="InterPro" id="IPR014016">
    <property type="entry name" value="UvrD-like_ATP-bd"/>
</dbReference>
<dbReference type="AlphaFoldDB" id="A0A376B3D0"/>
<feature type="compositionally biased region" description="Acidic residues" evidence="12">
    <location>
        <begin position="697"/>
        <end position="711"/>
    </location>
</feature>
<keyword evidence="3 11" id="KW-0378">Hydrolase</keyword>
<dbReference type="GO" id="GO:0005524">
    <property type="term" value="F:ATP binding"/>
    <property type="evidence" value="ECO:0007669"/>
    <property type="project" value="UniProtKB-UniRule"/>
</dbReference>
<keyword evidence="4 11" id="KW-0347">Helicase</keyword>
<evidence type="ECO:0000313" key="15">
    <source>
        <dbReference type="EMBL" id="SSD59161.1"/>
    </source>
</evidence>
<reference evidence="16" key="1">
    <citation type="submission" date="2018-06" db="EMBL/GenBank/DDBJ databases">
        <authorList>
            <person name="Guldener U."/>
        </authorList>
    </citation>
    <scope>NUCLEOTIDE SEQUENCE [LARGE SCALE GENOMIC DNA]</scope>
    <source>
        <strain evidence="16">UTAD17</strain>
    </source>
</reference>
<comment type="similarity">
    <text evidence="1">Belongs to the helicase family. UvrD subfamily.</text>
</comment>
<evidence type="ECO:0000256" key="2">
    <source>
        <dbReference type="ARBA" id="ARBA00022741"/>
    </source>
</evidence>
<organism evidence="15 16">
    <name type="scientific">Saccharomycodes ludwigii</name>
    <dbReference type="NCBI Taxonomy" id="36035"/>
    <lineage>
        <taxon>Eukaryota</taxon>
        <taxon>Fungi</taxon>
        <taxon>Dikarya</taxon>
        <taxon>Ascomycota</taxon>
        <taxon>Saccharomycotina</taxon>
        <taxon>Saccharomycetes</taxon>
        <taxon>Saccharomycodales</taxon>
        <taxon>Saccharomycodaceae</taxon>
        <taxon>Saccharomycodes</taxon>
    </lineage>
</organism>
<feature type="domain" description="UvrD-like helicase C-terminal" evidence="14">
    <location>
        <begin position="311"/>
        <end position="675"/>
    </location>
</feature>
<evidence type="ECO:0000256" key="5">
    <source>
        <dbReference type="ARBA" id="ARBA00022840"/>
    </source>
</evidence>
<dbReference type="CDD" id="cd17932">
    <property type="entry name" value="DEXQc_UvrD"/>
    <property type="match status" value="1"/>
</dbReference>
<dbReference type="Gene3D" id="3.30.160.800">
    <property type="match status" value="1"/>
</dbReference>
<evidence type="ECO:0000256" key="1">
    <source>
        <dbReference type="ARBA" id="ARBA00009922"/>
    </source>
</evidence>
<protein>
    <recommendedName>
        <fullName evidence="9">DNA 3'-5' helicase</fullName>
        <ecNumber evidence="9">5.6.2.4</ecNumber>
    </recommendedName>
</protein>
<feature type="compositionally biased region" description="Low complexity" evidence="12">
    <location>
        <begin position="712"/>
        <end position="723"/>
    </location>
</feature>
<evidence type="ECO:0000256" key="10">
    <source>
        <dbReference type="ARBA" id="ARBA00048988"/>
    </source>
</evidence>
<dbReference type="Proteomes" id="UP000262825">
    <property type="component" value="Unassembled WGS sequence"/>
</dbReference>
<dbReference type="OrthoDB" id="1470711at2759"/>
<evidence type="ECO:0000256" key="9">
    <source>
        <dbReference type="ARBA" id="ARBA00034808"/>
    </source>
</evidence>
<evidence type="ECO:0000256" key="11">
    <source>
        <dbReference type="PROSITE-ProRule" id="PRU00560"/>
    </source>
</evidence>
<evidence type="ECO:0000256" key="3">
    <source>
        <dbReference type="ARBA" id="ARBA00022801"/>
    </source>
</evidence>
<dbReference type="Pfam" id="PF00580">
    <property type="entry name" value="UvrD-helicase"/>
    <property type="match status" value="1"/>
</dbReference>
<dbReference type="SUPFAM" id="SSF52540">
    <property type="entry name" value="P-loop containing nucleoside triphosphate hydrolases"/>
    <property type="match status" value="1"/>
</dbReference>
<keyword evidence="16" id="KW-1185">Reference proteome</keyword>
<evidence type="ECO:0000256" key="12">
    <source>
        <dbReference type="SAM" id="MobiDB-lite"/>
    </source>
</evidence>
<comment type="catalytic activity">
    <reaction evidence="8">
        <text>Couples ATP hydrolysis with the unwinding of duplex DNA by translocating in the 3'-5' direction.</text>
        <dbReference type="EC" id="5.6.2.4"/>
    </reaction>
</comment>
<dbReference type="GO" id="GO:0005634">
    <property type="term" value="C:nucleus"/>
    <property type="evidence" value="ECO:0007669"/>
    <property type="project" value="TreeGrafter"/>
</dbReference>
<dbReference type="InterPro" id="IPR027417">
    <property type="entry name" value="P-loop_NTPase"/>
</dbReference>
<dbReference type="EC" id="5.6.2.4" evidence="9"/>
<feature type="compositionally biased region" description="Polar residues" evidence="12">
    <location>
        <begin position="724"/>
        <end position="735"/>
    </location>
</feature>
<gene>
    <name evidence="15" type="ORF">SCODWIG_00922</name>
</gene>
<comment type="catalytic activity">
    <reaction evidence="10">
        <text>ATP + H2O = ADP + phosphate + H(+)</text>
        <dbReference type="Rhea" id="RHEA:13065"/>
        <dbReference type="ChEBI" id="CHEBI:15377"/>
        <dbReference type="ChEBI" id="CHEBI:15378"/>
        <dbReference type="ChEBI" id="CHEBI:30616"/>
        <dbReference type="ChEBI" id="CHEBI:43474"/>
        <dbReference type="ChEBI" id="CHEBI:456216"/>
        <dbReference type="EC" id="5.6.2.4"/>
    </reaction>
</comment>
<evidence type="ECO:0000256" key="8">
    <source>
        <dbReference type="ARBA" id="ARBA00034617"/>
    </source>
</evidence>
<dbReference type="Gene3D" id="1.10.10.160">
    <property type="match status" value="1"/>
</dbReference>
<evidence type="ECO:0000259" key="13">
    <source>
        <dbReference type="PROSITE" id="PS51198"/>
    </source>
</evidence>
<name>A0A376B3D0_9ASCO</name>
<keyword evidence="7" id="KW-0413">Isomerase</keyword>
<dbReference type="PANTHER" id="PTHR11070:SF2">
    <property type="entry name" value="ATP-DEPENDENT DNA HELICASE SRS2"/>
    <property type="match status" value="1"/>
</dbReference>
<dbReference type="PROSITE" id="PS51217">
    <property type="entry name" value="UVRD_HELICASE_CTER"/>
    <property type="match status" value="1"/>
</dbReference>
<dbReference type="GO" id="GO:0043138">
    <property type="term" value="F:3'-5' DNA helicase activity"/>
    <property type="evidence" value="ECO:0007669"/>
    <property type="project" value="UniProtKB-EC"/>
</dbReference>
<dbReference type="EMBL" id="UFAJ01000100">
    <property type="protein sequence ID" value="SSD59161.1"/>
    <property type="molecule type" value="Genomic_DNA"/>
</dbReference>
<dbReference type="Gene3D" id="3.40.50.300">
    <property type="entry name" value="P-loop containing nucleotide triphosphate hydrolases"/>
    <property type="match status" value="2"/>
</dbReference>
<sequence>MSSPLSFLSDLNESQRLAVEFDPDGVLQVIAGPGTGKTKVLISRVLYLLIIKEINPESIIITTFSNKAKEEILERLHNGLINTPINERSITVGTFHGICFSLLKKYGKNINVERFDVIQESDQDNIIKKAIADIPDQVLDRCNVYGRKVNLMEPKNNGEYGLSIRLVKKQISKLKNKAITFHDYQNSTDKDIPLEYFYSAYEEGLLRNEKIDFDDMLLYAYKLLKKINCIPKVKHVLVDEFQDTSVLQIQLMFLMARGSNVHSCGITAVGDPDQSIYLFREAMPNNFQEMANVCKLPVSNILLTENYRSTQKILHFSETLMNQQKKGRVNRVNLRAQFDLKFGPIYMNFPSLKAEALGIVAELIYLKSLSNGFKYNDFAILVRQNRQLIYIERALIDFRIPYRITKGRTFWEKKEVRTIMNLLRIVCSDHEPSAIKEVLLYPPRGLGVSGLAKISNRFMNAANAFEELKQSKNTLPRNGLKVVDGLIKSIEECREMLRVNLPTKDNLRLIFEKLYKDSQMEYLYLYHGDVRKADPKKEPDYQNVRHKNVLVVKEQLLEYVPSDELQTKNNEIESDIIDFLKATSQDSNPELAEEKISDATKQLDLASVSETSTHIPQNMADADNKSQLNIAYDKNFILDFIRSVSLFGSDTTESSATGLDSSDKVTLSTVHKAKGLEWSVVFVPGCSDGFIPSFFGDADDNDDDDDDDDDNNNNNNNNNNNDNVTASDNGKTDTGFSDDNKSFKYKITPEDLLDEERRVFYVALTRAKKYLYLSSIDFNEMSGMKLNKSEFLTNDFLKQCEPHQRIFDNIKCIKQFYESCDVPVDNPKFSFESLIEDYSLFLSNERTAFYWKKTPVFNKANINILENTGNQYLNDFTTAANIMDGFNKKKNMIKNNNNNNSTAKKSLLSSRKTLYTNTNSSFAPKTIDKKSSKTLIIPKAYAPKIVQREDSELDLLQPPTKICTSRKAIRSNVNKPTDNIYKRPMPLNLNVNKDNSAVEPFQSPTKNYALKSITVATGNNTTSDNVCKSPTKIFAPKPEDYYLRSPTKKKSYAPDKPKEIKLDDTTSSFTKEGEEEEESDNEVDVTAAEILHNPEELQIDESLILTDAASLAGKVLPVMNKKGKKKMGHIKEDGKCENASDAENLKTVNSRKKVTRGKIKKKRVLAPVGKDILSVLKKCQEKSKKIDTEYIELD</sequence>
<proteinExistence type="inferred from homology"/>
<keyword evidence="6" id="KW-0238">DNA-binding</keyword>
<dbReference type="Gene3D" id="1.10.486.10">
    <property type="entry name" value="PCRA, domain 4"/>
    <property type="match status" value="1"/>
</dbReference>
<dbReference type="InterPro" id="IPR014017">
    <property type="entry name" value="DNA_helicase_UvrD-like_C"/>
</dbReference>
<keyword evidence="5 11" id="KW-0067">ATP-binding</keyword>
<dbReference type="GO" id="GO:0003677">
    <property type="term" value="F:DNA binding"/>
    <property type="evidence" value="ECO:0007669"/>
    <property type="project" value="UniProtKB-KW"/>
</dbReference>
<dbReference type="GO" id="GO:0016787">
    <property type="term" value="F:hydrolase activity"/>
    <property type="evidence" value="ECO:0007669"/>
    <property type="project" value="UniProtKB-UniRule"/>
</dbReference>
<feature type="region of interest" description="Disordered" evidence="12">
    <location>
        <begin position="1044"/>
        <end position="1083"/>
    </location>
</feature>
<dbReference type="InterPro" id="IPR000212">
    <property type="entry name" value="DNA_helicase_UvrD/REP"/>
</dbReference>
<dbReference type="PANTHER" id="PTHR11070">
    <property type="entry name" value="UVRD / RECB / PCRA DNA HELICASE FAMILY MEMBER"/>
    <property type="match status" value="1"/>
</dbReference>
<feature type="compositionally biased region" description="Acidic residues" evidence="12">
    <location>
        <begin position="1073"/>
        <end position="1083"/>
    </location>
</feature>
<feature type="binding site" evidence="11">
    <location>
        <begin position="31"/>
        <end position="38"/>
    </location>
    <ligand>
        <name>ATP</name>
        <dbReference type="ChEBI" id="CHEBI:30616"/>
    </ligand>
</feature>
<feature type="region of interest" description="Disordered" evidence="12">
    <location>
        <begin position="697"/>
        <end position="735"/>
    </location>
</feature>
<dbReference type="Pfam" id="PF13361">
    <property type="entry name" value="UvrD_C"/>
    <property type="match status" value="1"/>
</dbReference>
<dbReference type="VEuPathDB" id="FungiDB:SCODWIG_00922"/>
<keyword evidence="2 11" id="KW-0547">Nucleotide-binding</keyword>
<evidence type="ECO:0000256" key="4">
    <source>
        <dbReference type="ARBA" id="ARBA00022806"/>
    </source>
</evidence>
<evidence type="ECO:0000256" key="6">
    <source>
        <dbReference type="ARBA" id="ARBA00023125"/>
    </source>
</evidence>
<evidence type="ECO:0000259" key="14">
    <source>
        <dbReference type="PROSITE" id="PS51217"/>
    </source>
</evidence>
<feature type="compositionally biased region" description="Basic and acidic residues" evidence="12">
    <location>
        <begin position="1052"/>
        <end position="1064"/>
    </location>
</feature>
<evidence type="ECO:0000313" key="16">
    <source>
        <dbReference type="Proteomes" id="UP000262825"/>
    </source>
</evidence>
<dbReference type="InterPro" id="IPR013986">
    <property type="entry name" value="DExx_box_DNA_helicase_dom_sf"/>
</dbReference>
<accession>A0A376B3D0</accession>
<feature type="domain" description="UvrD-like helicase ATP-binding" evidence="13">
    <location>
        <begin position="10"/>
        <end position="310"/>
    </location>
</feature>